<dbReference type="PANTHER" id="PTHR22847">
    <property type="entry name" value="WD40 REPEAT PROTEIN"/>
    <property type="match status" value="1"/>
</dbReference>
<accession>A0AAJ0BY70</accession>
<feature type="region of interest" description="Disordered" evidence="8">
    <location>
        <begin position="773"/>
        <end position="795"/>
    </location>
</feature>
<comment type="similarity">
    <text evidence="4">Belongs to the WD repeat MDV1/CAF4 family.</text>
</comment>
<dbReference type="Gene3D" id="2.130.10.10">
    <property type="entry name" value="YVTN repeat-like/Quinoprotein amine dehydrogenase"/>
    <property type="match status" value="2"/>
</dbReference>
<feature type="compositionally biased region" description="Low complexity" evidence="8">
    <location>
        <begin position="500"/>
        <end position="510"/>
    </location>
</feature>
<gene>
    <name evidence="9" type="ORF">QBC33DRAFT_588925</name>
</gene>
<feature type="compositionally biased region" description="Basic residues" evidence="8">
    <location>
        <begin position="325"/>
        <end position="341"/>
    </location>
</feature>
<dbReference type="SUPFAM" id="SSF101908">
    <property type="entry name" value="Putative isomerase YbhE"/>
    <property type="match status" value="1"/>
</dbReference>
<feature type="region of interest" description="Disordered" evidence="8">
    <location>
        <begin position="312"/>
        <end position="374"/>
    </location>
</feature>
<feature type="compositionally biased region" description="Polar residues" evidence="8">
    <location>
        <begin position="312"/>
        <end position="324"/>
    </location>
</feature>
<dbReference type="Proteomes" id="UP001244011">
    <property type="component" value="Unassembled WGS sequence"/>
</dbReference>
<dbReference type="EMBL" id="MU839011">
    <property type="protein sequence ID" value="KAK1766659.1"/>
    <property type="molecule type" value="Genomic_DNA"/>
</dbReference>
<evidence type="ECO:0000256" key="2">
    <source>
        <dbReference type="ARBA" id="ARBA00022737"/>
    </source>
</evidence>
<feature type="region of interest" description="Disordered" evidence="8">
    <location>
        <begin position="446"/>
        <end position="550"/>
    </location>
</feature>
<dbReference type="AlphaFoldDB" id="A0AAJ0BY70"/>
<reference evidence="9" key="1">
    <citation type="submission" date="2023-06" db="EMBL/GenBank/DDBJ databases">
        <title>Genome-scale phylogeny and comparative genomics of the fungal order Sordariales.</title>
        <authorList>
            <consortium name="Lawrence Berkeley National Laboratory"/>
            <person name="Hensen N."/>
            <person name="Bonometti L."/>
            <person name="Westerberg I."/>
            <person name="Brannstrom I.O."/>
            <person name="Guillou S."/>
            <person name="Cros-Aarteil S."/>
            <person name="Calhoun S."/>
            <person name="Haridas S."/>
            <person name="Kuo A."/>
            <person name="Mondo S."/>
            <person name="Pangilinan J."/>
            <person name="Riley R."/>
            <person name="Labutti K."/>
            <person name="Andreopoulos B."/>
            <person name="Lipzen A."/>
            <person name="Chen C."/>
            <person name="Yanf M."/>
            <person name="Daum C."/>
            <person name="Ng V."/>
            <person name="Clum A."/>
            <person name="Steindorff A."/>
            <person name="Ohm R."/>
            <person name="Martin F."/>
            <person name="Silar P."/>
            <person name="Natvig D."/>
            <person name="Lalanne C."/>
            <person name="Gautier V."/>
            <person name="Ament-Velasquez S.L."/>
            <person name="Kruys A."/>
            <person name="Hutchinson M.I."/>
            <person name="Powell A.J."/>
            <person name="Barry K."/>
            <person name="Miller A.N."/>
            <person name="Grigoriev I.V."/>
            <person name="Debuchy R."/>
            <person name="Gladieux P."/>
            <person name="Thoren M.H."/>
            <person name="Johannesson H."/>
        </authorList>
    </citation>
    <scope>NUCLEOTIDE SEQUENCE</scope>
    <source>
        <strain evidence="9">8032-3</strain>
    </source>
</reference>
<dbReference type="PANTHER" id="PTHR22847:SF637">
    <property type="entry name" value="WD REPEAT DOMAIN 5B"/>
    <property type="match status" value="1"/>
</dbReference>
<feature type="compositionally biased region" description="Low complexity" evidence="8">
    <location>
        <begin position="461"/>
        <end position="470"/>
    </location>
</feature>
<dbReference type="RefSeq" id="XP_060282872.1">
    <property type="nucleotide sequence ID" value="XM_060431568.1"/>
</dbReference>
<organism evidence="9 10">
    <name type="scientific">Phialemonium atrogriseum</name>
    <dbReference type="NCBI Taxonomy" id="1093897"/>
    <lineage>
        <taxon>Eukaryota</taxon>
        <taxon>Fungi</taxon>
        <taxon>Dikarya</taxon>
        <taxon>Ascomycota</taxon>
        <taxon>Pezizomycotina</taxon>
        <taxon>Sordariomycetes</taxon>
        <taxon>Sordariomycetidae</taxon>
        <taxon>Cephalothecales</taxon>
        <taxon>Cephalothecaceae</taxon>
        <taxon>Phialemonium</taxon>
    </lineage>
</organism>
<feature type="compositionally biased region" description="Polar residues" evidence="8">
    <location>
        <begin position="210"/>
        <end position="221"/>
    </location>
</feature>
<feature type="region of interest" description="Disordered" evidence="8">
    <location>
        <begin position="210"/>
        <end position="241"/>
    </location>
</feature>
<evidence type="ECO:0000313" key="10">
    <source>
        <dbReference type="Proteomes" id="UP001244011"/>
    </source>
</evidence>
<dbReference type="GO" id="GO:0042393">
    <property type="term" value="F:histone binding"/>
    <property type="evidence" value="ECO:0007669"/>
    <property type="project" value="TreeGrafter"/>
</dbReference>
<evidence type="ECO:0000313" key="9">
    <source>
        <dbReference type="EMBL" id="KAK1766659.1"/>
    </source>
</evidence>
<evidence type="ECO:0000256" key="6">
    <source>
        <dbReference type="ARBA" id="ARBA00043913"/>
    </source>
</evidence>
<evidence type="ECO:0000256" key="5">
    <source>
        <dbReference type="ARBA" id="ARBA00039789"/>
    </source>
</evidence>
<dbReference type="PROSITE" id="PS50082">
    <property type="entry name" value="WD_REPEATS_2"/>
    <property type="match status" value="1"/>
</dbReference>
<evidence type="ECO:0000256" key="4">
    <source>
        <dbReference type="ARBA" id="ARBA00038415"/>
    </source>
</evidence>
<keyword evidence="1 7" id="KW-0853">WD repeat</keyword>
<feature type="compositionally biased region" description="Pro residues" evidence="8">
    <location>
        <begin position="524"/>
        <end position="533"/>
    </location>
</feature>
<dbReference type="InterPro" id="IPR001680">
    <property type="entry name" value="WD40_rpt"/>
</dbReference>
<keyword evidence="2" id="KW-0677">Repeat</keyword>
<sequence>MDDPPPLPGAIDILLASITSTSLTITSFIRAVRSARADLGAITRELADLYVVLDLLRDDHAVPTQMQARVRAVLRGCGVILARITALVADSSGSGSGSHDGATRVRWSTRDRNDMTLLSIGLQTHREALVLVDDVAHLKYSQDEESPDGTSPDGEGPRQASKRILAAISKLRDTVPQAERAAGDSRKVLELYLDELAAYTAAVCREIQGQTPSSHADSTKFTAPRELGQPGTKTSQNAAAKQGSIVELDGEQSLETCGPWFPAQELVVPYYNSQEQFLKPTVYSYHIPRKSPTDLHHSNPLRQVVELPGNTTVSPAQTRQQAQPQHHRKQKQGPQPRHHHSPQQAQQPFGSPEKPPLAEQRSRSAVPPPLLSPPDGWATSVYVPASPASEQFSHRNSALSSDQTSFQTSSDYAVSQSMYRSSMSTAGTYSVMDSFTPASSPLLPFHHSLKGGPSRPESPYSTVSSITSSIMGRLPRFRSRRQSVRLPAEVRTPAPDARHSTPPSTASSSTLDRTPVATKLAAQQPPPTSPLPRTPGERRDRQAKRQAQQIELVPVEGLSDGKAPEIFQLDISPSGTILASQHANHSIKIWSVTTGGVESTVSPRAKFRTGPRTRMYFIRSHAIVSEASTLLAVSASFGNTVEVWDWSRRRRVQSIDRAARWASARADAYDARDNRPLAVYRAEDDAIDLFAVVGAAAAAAAGAPRLRGLRADPGPYVQSRRIEVARAGLPFVPHFPELAYSATAPLLVGAAGPRARAPPDEQKCILVAWQTDSSGPAAPQDGGDDEANGNGNPHRPYKWVVPPHPELLGALPACLACYGSSAVSVWLPANYRHIVTAKGETKRVPVATRRRLVLVWDLTEGGTRLFDVPEGPCCVSPDCRLVAYCDASASGDGIVVLDVASGEAAWRGGGEEAEAPGRALRVDLGKVNVLQFTEDGGTLFVGDKDGGVGIYEIKMRTAGGGAGRFEFPGIGEALGGGESDVSGS</sequence>
<evidence type="ECO:0000256" key="1">
    <source>
        <dbReference type="ARBA" id="ARBA00022574"/>
    </source>
</evidence>
<keyword evidence="3" id="KW-0175">Coiled coil</keyword>
<feature type="repeat" description="WD" evidence="7">
    <location>
        <begin position="559"/>
        <end position="600"/>
    </location>
</feature>
<keyword evidence="10" id="KW-1185">Reference proteome</keyword>
<evidence type="ECO:0000256" key="8">
    <source>
        <dbReference type="SAM" id="MobiDB-lite"/>
    </source>
</evidence>
<name>A0AAJ0BY70_9PEZI</name>
<evidence type="ECO:0000256" key="3">
    <source>
        <dbReference type="ARBA" id="ARBA00023054"/>
    </source>
</evidence>
<dbReference type="SMART" id="SM00320">
    <property type="entry name" value="WD40"/>
    <property type="match status" value="2"/>
</dbReference>
<dbReference type="InterPro" id="IPR015943">
    <property type="entry name" value="WD40/YVTN_repeat-like_dom_sf"/>
</dbReference>
<comment type="caution">
    <text evidence="9">The sequence shown here is derived from an EMBL/GenBank/DDBJ whole genome shotgun (WGS) entry which is preliminary data.</text>
</comment>
<comment type="function">
    <text evidence="6">Involved in mitochondrial fission. Acts as an adapter protein required to form mitochondrial fission complexes. Formation of these complexes is required to promote constriction and fission of the mitochondrial compartment at a late step in mitochondrial division.</text>
</comment>
<protein>
    <recommendedName>
        <fullName evidence="5">Mitochondrial division protein 1</fullName>
    </recommendedName>
</protein>
<dbReference type="GO" id="GO:0048188">
    <property type="term" value="C:Set1C/COMPASS complex"/>
    <property type="evidence" value="ECO:0007669"/>
    <property type="project" value="TreeGrafter"/>
</dbReference>
<proteinExistence type="inferred from homology"/>
<evidence type="ECO:0000256" key="7">
    <source>
        <dbReference type="PROSITE-ProRule" id="PRU00221"/>
    </source>
</evidence>
<dbReference type="GeneID" id="85314755"/>